<feature type="domain" description="Ig-like SoxY" evidence="2">
    <location>
        <begin position="41"/>
        <end position="149"/>
    </location>
</feature>
<evidence type="ECO:0000256" key="1">
    <source>
        <dbReference type="SAM" id="SignalP"/>
    </source>
</evidence>
<dbReference type="Gene3D" id="2.60.40.2470">
    <property type="entry name" value="SoxY domain"/>
    <property type="match status" value="1"/>
</dbReference>
<dbReference type="InterPro" id="IPR038162">
    <property type="entry name" value="SoxY_sf"/>
</dbReference>
<proteinExistence type="predicted"/>
<protein>
    <submittedName>
        <fullName evidence="3">Sulfur-oxidizing protein SoxY</fullName>
    </submittedName>
</protein>
<sequence>MKLDRRQALVLTGSAAFIAMAGLGVGPAAAAAEDTEKKIMDFTGGKAPESGKISLTAPEIAENGNTVPITVEVESAMTGDDMVQSVLILADGNPNPEVATFNFTALSGTAAATTRMRLAKTQSVIAVAKMADGSVFMDKKEVKVTIGGCGG</sequence>
<dbReference type="Proteomes" id="UP000317122">
    <property type="component" value="Unassembled WGS sequence"/>
</dbReference>
<organism evidence="3 4">
    <name type="scientific">Mesorhizobium tianshanense</name>
    <dbReference type="NCBI Taxonomy" id="39844"/>
    <lineage>
        <taxon>Bacteria</taxon>
        <taxon>Pseudomonadati</taxon>
        <taxon>Pseudomonadota</taxon>
        <taxon>Alphaproteobacteria</taxon>
        <taxon>Hyphomicrobiales</taxon>
        <taxon>Phyllobacteriaceae</taxon>
        <taxon>Mesorhizobium</taxon>
    </lineage>
</organism>
<keyword evidence="4" id="KW-1185">Reference proteome</keyword>
<dbReference type="InterPro" id="IPR032711">
    <property type="entry name" value="SoxY"/>
</dbReference>
<dbReference type="RefSeq" id="WP_145713879.1">
    <property type="nucleotide sequence ID" value="NZ_BSPF01000003.1"/>
</dbReference>
<evidence type="ECO:0000259" key="2">
    <source>
        <dbReference type="Pfam" id="PF13501"/>
    </source>
</evidence>
<gene>
    <name evidence="3" type="ORF">IQ26_00805</name>
</gene>
<feature type="signal peptide" evidence="1">
    <location>
        <begin position="1"/>
        <end position="30"/>
    </location>
</feature>
<reference evidence="3 4" key="1">
    <citation type="journal article" date="2015" name="Stand. Genomic Sci.">
        <title>Genomic Encyclopedia of Bacterial and Archaeal Type Strains, Phase III: the genomes of soil and plant-associated and newly described type strains.</title>
        <authorList>
            <person name="Whitman W.B."/>
            <person name="Woyke T."/>
            <person name="Klenk H.P."/>
            <person name="Zhou Y."/>
            <person name="Lilburn T.G."/>
            <person name="Beck B.J."/>
            <person name="De Vos P."/>
            <person name="Vandamme P."/>
            <person name="Eisen J.A."/>
            <person name="Garrity G."/>
            <person name="Hugenholtz P."/>
            <person name="Kyrpides N.C."/>
        </authorList>
    </citation>
    <scope>NUCLEOTIDE SEQUENCE [LARGE SCALE GENOMIC DNA]</scope>
    <source>
        <strain evidence="3 4">CGMCC 1.2546</strain>
    </source>
</reference>
<evidence type="ECO:0000313" key="3">
    <source>
        <dbReference type="EMBL" id="TWI41881.1"/>
    </source>
</evidence>
<comment type="caution">
    <text evidence="3">The sequence shown here is derived from an EMBL/GenBank/DDBJ whole genome shotgun (WGS) entry which is preliminary data.</text>
</comment>
<dbReference type="PIRSF" id="PIRSF010312">
    <property type="entry name" value="Sulphur_oxidation_SoxY"/>
    <property type="match status" value="1"/>
</dbReference>
<name>A0A562PBU7_9HYPH</name>
<keyword evidence="1" id="KW-0732">Signal</keyword>
<accession>A0A562PBU7</accession>
<dbReference type="EMBL" id="VLKT01000004">
    <property type="protein sequence ID" value="TWI41881.1"/>
    <property type="molecule type" value="Genomic_DNA"/>
</dbReference>
<evidence type="ECO:0000313" key="4">
    <source>
        <dbReference type="Proteomes" id="UP000317122"/>
    </source>
</evidence>
<feature type="chain" id="PRO_5022229747" evidence="1">
    <location>
        <begin position="31"/>
        <end position="151"/>
    </location>
</feature>
<dbReference type="InterPro" id="IPR006311">
    <property type="entry name" value="TAT_signal"/>
</dbReference>
<dbReference type="Pfam" id="PF13501">
    <property type="entry name" value="SoxY"/>
    <property type="match status" value="1"/>
</dbReference>
<dbReference type="OrthoDB" id="9804570at2"/>
<dbReference type="AlphaFoldDB" id="A0A562PBU7"/>
<dbReference type="InterPro" id="IPR016568">
    <property type="entry name" value="Sulphur_oxidation_SoxY"/>
</dbReference>
<dbReference type="PROSITE" id="PS51318">
    <property type="entry name" value="TAT"/>
    <property type="match status" value="1"/>
</dbReference>
<dbReference type="NCBIfam" id="TIGR04488">
    <property type="entry name" value="SoxY_true_GGCGG"/>
    <property type="match status" value="1"/>
</dbReference>